<gene>
    <name evidence="1" type="ORF">CTRU02_215595</name>
</gene>
<keyword evidence="2" id="KW-1185">Reference proteome</keyword>
<comment type="caution">
    <text evidence="1">The sequence shown here is derived from an EMBL/GenBank/DDBJ whole genome shotgun (WGS) entry which is preliminary data.</text>
</comment>
<reference evidence="1 2" key="1">
    <citation type="journal article" date="2020" name="Phytopathology">
        <title>Genome Sequence Resources of Colletotrichum truncatum, C. plurivorum, C. musicola, and C. sojae: Four Species Pathogenic to Soybean (Glycine max).</title>
        <authorList>
            <person name="Rogerio F."/>
            <person name="Boufleur T.R."/>
            <person name="Ciampi-Guillardi M."/>
            <person name="Sukno S.A."/>
            <person name="Thon M.R."/>
            <person name="Massola Junior N.S."/>
            <person name="Baroncelli R."/>
        </authorList>
    </citation>
    <scope>NUCLEOTIDE SEQUENCE [LARGE SCALE GENOMIC DNA]</scope>
    <source>
        <strain evidence="1 2">CMES1059</strain>
    </source>
</reference>
<organism evidence="1 2">
    <name type="scientific">Colletotrichum truncatum</name>
    <name type="common">Anthracnose fungus</name>
    <name type="synonym">Colletotrichum capsici</name>
    <dbReference type="NCBI Taxonomy" id="5467"/>
    <lineage>
        <taxon>Eukaryota</taxon>
        <taxon>Fungi</taxon>
        <taxon>Dikarya</taxon>
        <taxon>Ascomycota</taxon>
        <taxon>Pezizomycotina</taxon>
        <taxon>Sordariomycetes</taxon>
        <taxon>Hypocreomycetidae</taxon>
        <taxon>Glomerellales</taxon>
        <taxon>Glomerellaceae</taxon>
        <taxon>Colletotrichum</taxon>
        <taxon>Colletotrichum truncatum species complex</taxon>
    </lineage>
</organism>
<evidence type="ECO:0000313" key="1">
    <source>
        <dbReference type="EMBL" id="KAL0929429.1"/>
    </source>
</evidence>
<name>A0ACC3YC55_COLTU</name>
<sequence>MKLVATEGRSLDYGTIMGSAATPSDKGSEGDFKAENNAFVFTPEQLNKLFNPKSLSIYCALEVLAGIGQGFRSDGKSGLSLDEVHPDGYVSFSDVAVGLYQTVGLPHAPNDYSNERQFIKLNRKKRTAITRLYNQEKTVEIFIHNILVGDVIHPEPGGESEIIKTRNVHDILKAIQNGEDPKKLGPFIGVLRGSASA</sequence>
<accession>A0ACC3YC55</accession>
<evidence type="ECO:0000313" key="2">
    <source>
        <dbReference type="Proteomes" id="UP000805649"/>
    </source>
</evidence>
<dbReference type="EMBL" id="VUJX02000017">
    <property type="protein sequence ID" value="KAL0929429.1"/>
    <property type="molecule type" value="Genomic_DNA"/>
</dbReference>
<dbReference type="Proteomes" id="UP000805649">
    <property type="component" value="Unassembled WGS sequence"/>
</dbReference>
<proteinExistence type="predicted"/>
<protein>
    <submittedName>
        <fullName evidence="1">Plasma membrane calcium-transporting atpase 2</fullName>
    </submittedName>
</protein>